<reference evidence="2" key="1">
    <citation type="journal article" date="2019" name="Int. J. Syst. Evol. Microbiol.">
        <title>The Global Catalogue of Microorganisms (GCM) 10K type strain sequencing project: providing services to taxonomists for standard genome sequencing and annotation.</title>
        <authorList>
            <consortium name="The Broad Institute Genomics Platform"/>
            <consortium name="The Broad Institute Genome Sequencing Center for Infectious Disease"/>
            <person name="Wu L."/>
            <person name="Ma J."/>
        </authorList>
    </citation>
    <scope>NUCLEOTIDE SEQUENCE [LARGE SCALE GENOMIC DNA]</scope>
    <source>
        <strain evidence="2">JCM 17933</strain>
    </source>
</reference>
<keyword evidence="2" id="KW-1185">Reference proteome</keyword>
<comment type="caution">
    <text evidence="1">The sequence shown here is derived from an EMBL/GenBank/DDBJ whole genome shotgun (WGS) entry which is preliminary data.</text>
</comment>
<protein>
    <submittedName>
        <fullName evidence="1">Uncharacterized protein</fullName>
    </submittedName>
</protein>
<organism evidence="1 2">
    <name type="scientific">Actinoallomurus oryzae</name>
    <dbReference type="NCBI Taxonomy" id="502180"/>
    <lineage>
        <taxon>Bacteria</taxon>
        <taxon>Bacillati</taxon>
        <taxon>Actinomycetota</taxon>
        <taxon>Actinomycetes</taxon>
        <taxon>Streptosporangiales</taxon>
        <taxon>Thermomonosporaceae</taxon>
        <taxon>Actinoallomurus</taxon>
    </lineage>
</organism>
<accession>A0ABP8PJK8</accession>
<dbReference type="Proteomes" id="UP001500503">
    <property type="component" value="Unassembled WGS sequence"/>
</dbReference>
<gene>
    <name evidence="1" type="ORF">GCM10023191_016780</name>
</gene>
<sequence>MTGESVVRPEDVLPDEVDRASMDGVDVRKGTVAAFVANARNLQRLAPGTAEYEAVAAQLRSLLPALTAVGVLEVFEPRSPALREIVAGG</sequence>
<dbReference type="RefSeq" id="WP_345459564.1">
    <property type="nucleotide sequence ID" value="NZ_BAABHF010000012.1"/>
</dbReference>
<evidence type="ECO:0000313" key="2">
    <source>
        <dbReference type="Proteomes" id="UP001500503"/>
    </source>
</evidence>
<evidence type="ECO:0000313" key="1">
    <source>
        <dbReference type="EMBL" id="GAA4487999.1"/>
    </source>
</evidence>
<proteinExistence type="predicted"/>
<dbReference type="EMBL" id="BAABHF010000012">
    <property type="protein sequence ID" value="GAA4487999.1"/>
    <property type="molecule type" value="Genomic_DNA"/>
</dbReference>
<name>A0ABP8PJK8_9ACTN</name>